<dbReference type="InterPro" id="IPR027417">
    <property type="entry name" value="P-loop_NTPase"/>
</dbReference>
<name>A0A9D4IDG5_DREPO</name>
<reference evidence="1" key="1">
    <citation type="journal article" date="2019" name="bioRxiv">
        <title>The Genome of the Zebra Mussel, Dreissena polymorpha: A Resource for Invasive Species Research.</title>
        <authorList>
            <person name="McCartney M.A."/>
            <person name="Auch B."/>
            <person name="Kono T."/>
            <person name="Mallez S."/>
            <person name="Zhang Y."/>
            <person name="Obille A."/>
            <person name="Becker A."/>
            <person name="Abrahante J.E."/>
            <person name="Garbe J."/>
            <person name="Badalamenti J.P."/>
            <person name="Herman A."/>
            <person name="Mangelson H."/>
            <person name="Liachko I."/>
            <person name="Sullivan S."/>
            <person name="Sone E.D."/>
            <person name="Koren S."/>
            <person name="Silverstein K.A.T."/>
            <person name="Beckman K.B."/>
            <person name="Gohl D.M."/>
        </authorList>
    </citation>
    <scope>NUCLEOTIDE SEQUENCE</scope>
    <source>
        <strain evidence="1">Duluth1</strain>
        <tissue evidence="1">Whole animal</tissue>
    </source>
</reference>
<proteinExistence type="predicted"/>
<dbReference type="Proteomes" id="UP000828390">
    <property type="component" value="Unassembled WGS sequence"/>
</dbReference>
<dbReference type="AlphaFoldDB" id="A0A9D4IDG5"/>
<accession>A0A9D4IDG5</accession>
<keyword evidence="2" id="KW-1185">Reference proteome</keyword>
<protein>
    <submittedName>
        <fullName evidence="1">Uncharacterized protein</fullName>
    </submittedName>
</protein>
<reference evidence="1" key="2">
    <citation type="submission" date="2020-11" db="EMBL/GenBank/DDBJ databases">
        <authorList>
            <person name="McCartney M.A."/>
            <person name="Auch B."/>
            <person name="Kono T."/>
            <person name="Mallez S."/>
            <person name="Becker A."/>
            <person name="Gohl D.M."/>
            <person name="Silverstein K.A.T."/>
            <person name="Koren S."/>
            <person name="Bechman K.B."/>
            <person name="Herman A."/>
            <person name="Abrahante J.E."/>
            <person name="Garbe J."/>
        </authorList>
    </citation>
    <scope>NUCLEOTIDE SEQUENCE</scope>
    <source>
        <strain evidence="1">Duluth1</strain>
        <tissue evidence="1">Whole animal</tissue>
    </source>
</reference>
<dbReference type="Gene3D" id="3.40.50.300">
    <property type="entry name" value="P-loop containing nucleotide triphosphate hydrolases"/>
    <property type="match status" value="1"/>
</dbReference>
<organism evidence="1 2">
    <name type="scientific">Dreissena polymorpha</name>
    <name type="common">Zebra mussel</name>
    <name type="synonym">Mytilus polymorpha</name>
    <dbReference type="NCBI Taxonomy" id="45954"/>
    <lineage>
        <taxon>Eukaryota</taxon>
        <taxon>Metazoa</taxon>
        <taxon>Spiralia</taxon>
        <taxon>Lophotrochozoa</taxon>
        <taxon>Mollusca</taxon>
        <taxon>Bivalvia</taxon>
        <taxon>Autobranchia</taxon>
        <taxon>Heteroconchia</taxon>
        <taxon>Euheterodonta</taxon>
        <taxon>Imparidentia</taxon>
        <taxon>Neoheterodontei</taxon>
        <taxon>Myida</taxon>
        <taxon>Dreissenoidea</taxon>
        <taxon>Dreissenidae</taxon>
        <taxon>Dreissena</taxon>
    </lineage>
</organism>
<gene>
    <name evidence="1" type="ORF">DPMN_169534</name>
</gene>
<evidence type="ECO:0000313" key="2">
    <source>
        <dbReference type="Proteomes" id="UP000828390"/>
    </source>
</evidence>
<evidence type="ECO:0000313" key="1">
    <source>
        <dbReference type="EMBL" id="KAH3768322.1"/>
    </source>
</evidence>
<sequence>MNEYIQNAMEHPSGNVQALLELIETCESKVMCIDNEMENEKIQVMVDDIIRTIDANTVRLGKNYFTNEMFQEAMKYADKVLGNVDISKSVESSNTTDETKIINKHEKAKTSSTDNNEPNVRRICQMFESHASETIMLNRERLNNEHRKSTGDLRKRFSITPFHEVGNAIEAKDESEPQIECRLTIGTSSRDDRLLTKEDSSENKSKLSTRERFTGAFRQSQNMKQQEGWQRANRDQEVVHSSDFEPYEAGPREVPGRKYDTFKEDLQANKSSFDRAFNAIAHWFNRRLKQLSKLF</sequence>
<comment type="caution">
    <text evidence="1">The sequence shown here is derived from an EMBL/GenBank/DDBJ whole genome shotgun (WGS) entry which is preliminary data.</text>
</comment>
<dbReference type="EMBL" id="JAIWYP010000009">
    <property type="protein sequence ID" value="KAH3768322.1"/>
    <property type="molecule type" value="Genomic_DNA"/>
</dbReference>